<name>A0A7X0IXW7_9HYPH</name>
<proteinExistence type="predicted"/>
<dbReference type="EMBL" id="JACHBG010000025">
    <property type="protein sequence ID" value="MBB6488622.1"/>
    <property type="molecule type" value="Genomic_DNA"/>
</dbReference>
<comment type="caution">
    <text evidence="2">The sequence shown here is derived from an EMBL/GenBank/DDBJ whole genome shotgun (WGS) entry which is preliminary data.</text>
</comment>
<dbReference type="AlphaFoldDB" id="A0A7X0IXW7"/>
<sequence length="47" mass="5063">MRTLLIVILCLMIGSVLAILVIKPFTAGDSRDSTVTKGPIEQPEPKP</sequence>
<evidence type="ECO:0000313" key="3">
    <source>
        <dbReference type="Proteomes" id="UP000565576"/>
    </source>
</evidence>
<dbReference type="Proteomes" id="UP000565576">
    <property type="component" value="Unassembled WGS sequence"/>
</dbReference>
<organism evidence="2 3">
    <name type="scientific">Rhizobium lusitanum</name>
    <dbReference type="NCBI Taxonomy" id="293958"/>
    <lineage>
        <taxon>Bacteria</taxon>
        <taxon>Pseudomonadati</taxon>
        <taxon>Pseudomonadota</taxon>
        <taxon>Alphaproteobacteria</taxon>
        <taxon>Hyphomicrobiales</taxon>
        <taxon>Rhizobiaceae</taxon>
        <taxon>Rhizobium/Agrobacterium group</taxon>
        <taxon>Rhizobium</taxon>
    </lineage>
</organism>
<dbReference type="RefSeq" id="WP_184710210.1">
    <property type="nucleotide sequence ID" value="NZ_JACHBG010000025.1"/>
</dbReference>
<evidence type="ECO:0000256" key="1">
    <source>
        <dbReference type="SAM" id="MobiDB-lite"/>
    </source>
</evidence>
<evidence type="ECO:0000313" key="2">
    <source>
        <dbReference type="EMBL" id="MBB6488622.1"/>
    </source>
</evidence>
<reference evidence="2 3" key="1">
    <citation type="submission" date="2020-08" db="EMBL/GenBank/DDBJ databases">
        <title>Genomic Encyclopedia of Type Strains, Phase IV (KMG-V): Genome sequencing to study the core and pangenomes of soil and plant-associated prokaryotes.</title>
        <authorList>
            <person name="Whitman W."/>
        </authorList>
    </citation>
    <scope>NUCLEOTIDE SEQUENCE [LARGE SCALE GENOMIC DNA]</scope>
    <source>
        <strain evidence="2 3">SEMIA 4060</strain>
    </source>
</reference>
<protein>
    <submittedName>
        <fullName evidence="2">Uncharacterized protein</fullName>
    </submittedName>
</protein>
<accession>A0A7X0IXW7</accession>
<gene>
    <name evidence="2" type="ORF">GGD46_005942</name>
</gene>
<feature type="region of interest" description="Disordered" evidence="1">
    <location>
        <begin position="28"/>
        <end position="47"/>
    </location>
</feature>